<name>A0A2G8L369_STIJA</name>
<comment type="caution">
    <text evidence="7">The sequence shown here is derived from an EMBL/GenBank/DDBJ whole genome shotgun (WGS) entry which is preliminary data.</text>
</comment>
<evidence type="ECO:0000256" key="1">
    <source>
        <dbReference type="ARBA" id="ARBA00004328"/>
    </source>
</evidence>
<comment type="subcellular location">
    <subcellularLocation>
        <location evidence="1">Virion</location>
    </subcellularLocation>
</comment>
<keyword evidence="2 5" id="KW-0768">Sushi</keyword>
<feature type="domain" description="Sushi" evidence="6">
    <location>
        <begin position="89"/>
        <end position="155"/>
    </location>
</feature>
<dbReference type="Proteomes" id="UP000230750">
    <property type="component" value="Unassembled WGS sequence"/>
</dbReference>
<evidence type="ECO:0000313" key="8">
    <source>
        <dbReference type="Proteomes" id="UP000230750"/>
    </source>
</evidence>
<dbReference type="Gene3D" id="2.10.70.10">
    <property type="entry name" value="Complement Module, domain 1"/>
    <property type="match status" value="3"/>
</dbReference>
<feature type="disulfide bond" evidence="5">
    <location>
        <begin position="126"/>
        <end position="153"/>
    </location>
</feature>
<evidence type="ECO:0000256" key="3">
    <source>
        <dbReference type="ARBA" id="ARBA00022729"/>
    </source>
</evidence>
<dbReference type="PANTHER" id="PTHR45785:SF2">
    <property type="entry name" value="COMPLEMENT FACTOR H-RELATED"/>
    <property type="match status" value="1"/>
</dbReference>
<evidence type="ECO:0000259" key="6">
    <source>
        <dbReference type="PROSITE" id="PS50923"/>
    </source>
</evidence>
<organism evidence="7 8">
    <name type="scientific">Stichopus japonicus</name>
    <name type="common">Sea cucumber</name>
    <dbReference type="NCBI Taxonomy" id="307972"/>
    <lineage>
        <taxon>Eukaryota</taxon>
        <taxon>Metazoa</taxon>
        <taxon>Echinodermata</taxon>
        <taxon>Eleutherozoa</taxon>
        <taxon>Echinozoa</taxon>
        <taxon>Holothuroidea</taxon>
        <taxon>Aspidochirotacea</taxon>
        <taxon>Aspidochirotida</taxon>
        <taxon>Stichopodidae</taxon>
        <taxon>Apostichopus</taxon>
    </lineage>
</organism>
<gene>
    <name evidence="7" type="ORF">BSL78_08387</name>
</gene>
<dbReference type="PROSITE" id="PS50923">
    <property type="entry name" value="SUSHI"/>
    <property type="match status" value="2"/>
</dbReference>
<dbReference type="Pfam" id="PF00084">
    <property type="entry name" value="Sushi"/>
    <property type="match status" value="1"/>
</dbReference>
<evidence type="ECO:0000256" key="2">
    <source>
        <dbReference type="ARBA" id="ARBA00022659"/>
    </source>
</evidence>
<evidence type="ECO:0000256" key="5">
    <source>
        <dbReference type="PROSITE-ProRule" id="PRU00302"/>
    </source>
</evidence>
<evidence type="ECO:0000313" key="7">
    <source>
        <dbReference type="EMBL" id="PIK54692.1"/>
    </source>
</evidence>
<dbReference type="InterPro" id="IPR035976">
    <property type="entry name" value="Sushi/SCR/CCP_sf"/>
</dbReference>
<dbReference type="InterPro" id="IPR000436">
    <property type="entry name" value="Sushi_SCR_CCP_dom"/>
</dbReference>
<protein>
    <submittedName>
        <fullName evidence="7">Putative complement factor H-like</fullName>
    </submittedName>
</protein>
<dbReference type="SMART" id="SM00032">
    <property type="entry name" value="CCP"/>
    <property type="match status" value="4"/>
</dbReference>
<keyword evidence="3" id="KW-0732">Signal</keyword>
<comment type="caution">
    <text evidence="5">Lacks conserved residue(s) required for the propagation of feature annotation.</text>
</comment>
<reference evidence="7 8" key="1">
    <citation type="journal article" date="2017" name="PLoS Biol.">
        <title>The sea cucumber genome provides insights into morphological evolution and visceral regeneration.</title>
        <authorList>
            <person name="Zhang X."/>
            <person name="Sun L."/>
            <person name="Yuan J."/>
            <person name="Sun Y."/>
            <person name="Gao Y."/>
            <person name="Zhang L."/>
            <person name="Li S."/>
            <person name="Dai H."/>
            <person name="Hamel J.F."/>
            <person name="Liu C."/>
            <person name="Yu Y."/>
            <person name="Liu S."/>
            <person name="Lin W."/>
            <person name="Guo K."/>
            <person name="Jin S."/>
            <person name="Xu P."/>
            <person name="Storey K.B."/>
            <person name="Huan P."/>
            <person name="Zhang T."/>
            <person name="Zhou Y."/>
            <person name="Zhang J."/>
            <person name="Lin C."/>
            <person name="Li X."/>
            <person name="Xing L."/>
            <person name="Huo D."/>
            <person name="Sun M."/>
            <person name="Wang L."/>
            <person name="Mercier A."/>
            <person name="Li F."/>
            <person name="Yang H."/>
            <person name="Xiang J."/>
        </authorList>
    </citation>
    <scope>NUCLEOTIDE SEQUENCE [LARGE SCALE GENOMIC DNA]</scope>
    <source>
        <strain evidence="7">Shaxun</strain>
        <tissue evidence="7">Muscle</tissue>
    </source>
</reference>
<sequence length="418" mass="45325">MSPSTNVHCFYLNRCLLACTAPECHYDAALLSPHVTCDVSPYGGGTPPCYGEWSSINNCACDDPAYTISDTGNTYWCSGGAWNPDVYNVKCTGPCTVDAGENVISKNSAGDVTETIDSGDFVMYSCPAGYSGTGSAQVGCTDGVWDTHQQFNCLAGCNFPNNTSPTDSAVVEPIVHGAVVSLQCEDGYIPRDIRTSTCSDGSFDPEIICSIEQCADDQCELNEESIDGRLDYASPQRYGNLQPPNYCYGQWSFIDSFTCAGEKWVVRPVVSIIHCTDTGGGYQWTKDIHNFTCHEPCRTLSGLSADVKTVDPHGVETNLLEHEQYVTYECQDTTDTVLGVKTASCYDGRWDNQAIPQCVASCYFPANSHSTRGKEEPLSHGDTVILQCNDGYVPRDTVTTQCQDGTFTPGLTCTDCME</sequence>
<dbReference type="OrthoDB" id="9984531at2759"/>
<dbReference type="PANTHER" id="PTHR45785">
    <property type="entry name" value="COMPLEMENT FACTOR H-RELATED"/>
    <property type="match status" value="1"/>
</dbReference>
<accession>A0A2G8L369</accession>
<evidence type="ECO:0000256" key="4">
    <source>
        <dbReference type="ARBA" id="ARBA00023157"/>
    </source>
</evidence>
<dbReference type="AlphaFoldDB" id="A0A2G8L369"/>
<dbReference type="SUPFAM" id="SSF57535">
    <property type="entry name" value="Complement control module/SCR domain"/>
    <property type="match status" value="4"/>
</dbReference>
<proteinExistence type="predicted"/>
<dbReference type="EMBL" id="MRZV01000237">
    <property type="protein sequence ID" value="PIK54692.1"/>
    <property type="molecule type" value="Genomic_DNA"/>
</dbReference>
<dbReference type="InterPro" id="IPR051503">
    <property type="entry name" value="ComplSys_Reg/VirEntry_Med"/>
</dbReference>
<keyword evidence="8" id="KW-1185">Reference proteome</keyword>
<keyword evidence="4 5" id="KW-1015">Disulfide bond</keyword>
<feature type="domain" description="Sushi" evidence="6">
    <location>
        <begin position="295"/>
        <end position="360"/>
    </location>
</feature>